<keyword evidence="4" id="KW-0175">Coiled coil</keyword>
<dbReference type="PROSITE" id="PS50871">
    <property type="entry name" value="C1Q"/>
    <property type="match status" value="1"/>
</dbReference>
<dbReference type="PANTHER" id="PTHR22923:SF116">
    <property type="entry name" value="C1Q DOMAIN-CONTAINING PROTEIN"/>
    <property type="match status" value="1"/>
</dbReference>
<dbReference type="InterPro" id="IPR050822">
    <property type="entry name" value="Cerebellin_Synaptic_Org"/>
</dbReference>
<comment type="subcellular location">
    <subcellularLocation>
        <location evidence="1">Secreted</location>
    </subcellularLocation>
</comment>
<feature type="coiled-coil region" evidence="4">
    <location>
        <begin position="33"/>
        <end position="67"/>
    </location>
</feature>
<feature type="chain" id="PRO_5013481129" description="C1q domain-containing protein" evidence="5">
    <location>
        <begin position="27"/>
        <end position="228"/>
    </location>
</feature>
<dbReference type="Gene3D" id="2.60.120.40">
    <property type="match status" value="1"/>
</dbReference>
<dbReference type="EMBL" id="GELH01000187">
    <property type="protein sequence ID" value="JAS04085.1"/>
    <property type="molecule type" value="Transcribed_RNA"/>
</dbReference>
<feature type="domain" description="C1q" evidence="6">
    <location>
        <begin position="86"/>
        <end position="228"/>
    </location>
</feature>
<dbReference type="PANTHER" id="PTHR22923">
    <property type="entry name" value="CEREBELLIN-RELATED"/>
    <property type="match status" value="1"/>
</dbReference>
<dbReference type="InterPro" id="IPR008983">
    <property type="entry name" value="Tumour_necrosis_fac-like_dom"/>
</dbReference>
<keyword evidence="3 5" id="KW-0732">Signal</keyword>
<dbReference type="SUPFAM" id="SSF49842">
    <property type="entry name" value="TNF-like"/>
    <property type="match status" value="1"/>
</dbReference>
<name>A0A194AND2_PINFU</name>
<reference evidence="7" key="1">
    <citation type="submission" date="2016-03" db="EMBL/GenBank/DDBJ databases">
        <authorList>
            <person name="Ploux O."/>
        </authorList>
    </citation>
    <scope>NUCLEOTIDE SEQUENCE</scope>
    <source>
        <tissue evidence="7">Mantle</tissue>
    </source>
</reference>
<evidence type="ECO:0000313" key="7">
    <source>
        <dbReference type="EMBL" id="JAS04085.1"/>
    </source>
</evidence>
<evidence type="ECO:0000256" key="4">
    <source>
        <dbReference type="SAM" id="Coils"/>
    </source>
</evidence>
<dbReference type="SMART" id="SM00110">
    <property type="entry name" value="C1Q"/>
    <property type="match status" value="1"/>
</dbReference>
<feature type="signal peptide" evidence="5">
    <location>
        <begin position="1"/>
        <end position="26"/>
    </location>
</feature>
<dbReference type="Pfam" id="PF00386">
    <property type="entry name" value="C1q"/>
    <property type="match status" value="1"/>
</dbReference>
<dbReference type="GO" id="GO:0005576">
    <property type="term" value="C:extracellular region"/>
    <property type="evidence" value="ECO:0007669"/>
    <property type="project" value="UniProtKB-SubCell"/>
</dbReference>
<dbReference type="EMBL" id="GELH01000188">
    <property type="protein sequence ID" value="JAS04084.1"/>
    <property type="molecule type" value="Transcribed_RNA"/>
</dbReference>
<evidence type="ECO:0000256" key="5">
    <source>
        <dbReference type="SAM" id="SignalP"/>
    </source>
</evidence>
<protein>
    <recommendedName>
        <fullName evidence="6">C1q domain-containing protein</fullName>
    </recommendedName>
</protein>
<evidence type="ECO:0000256" key="1">
    <source>
        <dbReference type="ARBA" id="ARBA00004613"/>
    </source>
</evidence>
<organism evidence="7">
    <name type="scientific">Pinctada fucata</name>
    <name type="common">Akoya pearl oyster</name>
    <name type="synonym">Pinctada imbricata fucata</name>
    <dbReference type="NCBI Taxonomy" id="50426"/>
    <lineage>
        <taxon>Eukaryota</taxon>
        <taxon>Metazoa</taxon>
        <taxon>Spiralia</taxon>
        <taxon>Lophotrochozoa</taxon>
        <taxon>Mollusca</taxon>
        <taxon>Bivalvia</taxon>
        <taxon>Autobranchia</taxon>
        <taxon>Pteriomorphia</taxon>
        <taxon>Pterioida</taxon>
        <taxon>Pterioidea</taxon>
        <taxon>Pteriidae</taxon>
        <taxon>Pinctada</taxon>
    </lineage>
</organism>
<evidence type="ECO:0000256" key="2">
    <source>
        <dbReference type="ARBA" id="ARBA00022525"/>
    </source>
</evidence>
<accession>A0A194AND2</accession>
<dbReference type="AlphaFoldDB" id="A0A194AND2"/>
<keyword evidence="2" id="KW-0964">Secreted</keyword>
<proteinExistence type="predicted"/>
<evidence type="ECO:0000259" key="6">
    <source>
        <dbReference type="PROSITE" id="PS50871"/>
    </source>
</evidence>
<dbReference type="InterPro" id="IPR001073">
    <property type="entry name" value="C1q_dom"/>
</dbReference>
<evidence type="ECO:0000256" key="3">
    <source>
        <dbReference type="ARBA" id="ARBA00022729"/>
    </source>
</evidence>
<sequence length="228" mass="25727">MKTDITRSTMSRQVFILFIIFAYSECIEKCQNQDKLIERLDRLESEVHELKQENKLLRYEITTLKSDSHNGDNRTAVRSKDKKRLIGDDTVAFYAVLTSTFDKNIGPHHVFIYDHIESNFGGGYNSNTGIFTAPKFGVFAFLWTIAAEGTTGSGDYGEVETELIVNAKKRGYAFADTEVSWDDDQTTGFVIVQLNQGDVVYVRSTGTPQGNLQVNYNGSWTFSGWQIA</sequence>